<evidence type="ECO:0000313" key="3">
    <source>
        <dbReference type="Proteomes" id="UP001174934"/>
    </source>
</evidence>
<keyword evidence="3" id="KW-1185">Reference proteome</keyword>
<proteinExistence type="predicted"/>
<name>A0AA39WGD8_9PEZI</name>
<feature type="compositionally biased region" description="Polar residues" evidence="1">
    <location>
        <begin position="48"/>
        <end position="57"/>
    </location>
</feature>
<protein>
    <submittedName>
        <fullName evidence="2">Uncharacterized protein</fullName>
    </submittedName>
</protein>
<comment type="caution">
    <text evidence="2">The sequence shown here is derived from an EMBL/GenBank/DDBJ whole genome shotgun (WGS) entry which is preliminary data.</text>
</comment>
<evidence type="ECO:0000256" key="1">
    <source>
        <dbReference type="SAM" id="MobiDB-lite"/>
    </source>
</evidence>
<dbReference type="AlphaFoldDB" id="A0AA39WGD8"/>
<feature type="region of interest" description="Disordered" evidence="1">
    <location>
        <begin position="48"/>
        <end position="94"/>
    </location>
</feature>
<sequence length="182" mass="20331">MTYRSTCIYRQKPPRLNRSQSKRCLATATRLEGGYIWIKIRHHATGAHSDTLSIGTRSTKKENKTKTGGHEEGSNAPEGVPNQSRRDVLHPPSLLSTPSAQVIQNIDVRIRLRNSGSIAPNLCVHEACTLDYTHSGLRIAYQGTWSIQENSVQGLQQHQTGNQRRFGQDVIPMQMQKCCGIL</sequence>
<accession>A0AA39WGD8</accession>
<gene>
    <name evidence="2" type="ORF">B0T17DRAFT_602045</name>
</gene>
<reference evidence="2" key="1">
    <citation type="submission" date="2023-06" db="EMBL/GenBank/DDBJ databases">
        <title>Genome-scale phylogeny and comparative genomics of the fungal order Sordariales.</title>
        <authorList>
            <consortium name="Lawrence Berkeley National Laboratory"/>
            <person name="Hensen N."/>
            <person name="Bonometti L."/>
            <person name="Westerberg I."/>
            <person name="Brannstrom I.O."/>
            <person name="Guillou S."/>
            <person name="Cros-Aarteil S."/>
            <person name="Calhoun S."/>
            <person name="Haridas S."/>
            <person name="Kuo A."/>
            <person name="Mondo S."/>
            <person name="Pangilinan J."/>
            <person name="Riley R."/>
            <person name="LaButti K."/>
            <person name="Andreopoulos B."/>
            <person name="Lipzen A."/>
            <person name="Chen C."/>
            <person name="Yanf M."/>
            <person name="Daum C."/>
            <person name="Ng V."/>
            <person name="Clum A."/>
            <person name="Steindorff A."/>
            <person name="Ohm R."/>
            <person name="Martin F."/>
            <person name="Silar P."/>
            <person name="Natvig D."/>
            <person name="Lalanne C."/>
            <person name="Gautier V."/>
            <person name="Ament-velasquez S.L."/>
            <person name="Kruys A."/>
            <person name="Hutchinson M.I."/>
            <person name="Powell A.J."/>
            <person name="Barry K."/>
            <person name="Miller A.N."/>
            <person name="Grigoriev I.V."/>
            <person name="Debuchy R."/>
            <person name="Gladieux P."/>
            <person name="Thoren M.H."/>
            <person name="Johannesson H."/>
        </authorList>
    </citation>
    <scope>NUCLEOTIDE SEQUENCE</scope>
    <source>
        <strain evidence="2">SMH3391-2</strain>
    </source>
</reference>
<feature type="compositionally biased region" description="Basic and acidic residues" evidence="1">
    <location>
        <begin position="59"/>
        <end position="73"/>
    </location>
</feature>
<dbReference type="EMBL" id="JAULSR010000007">
    <property type="protein sequence ID" value="KAK0614919.1"/>
    <property type="molecule type" value="Genomic_DNA"/>
</dbReference>
<organism evidence="2 3">
    <name type="scientific">Bombardia bombarda</name>
    <dbReference type="NCBI Taxonomy" id="252184"/>
    <lineage>
        <taxon>Eukaryota</taxon>
        <taxon>Fungi</taxon>
        <taxon>Dikarya</taxon>
        <taxon>Ascomycota</taxon>
        <taxon>Pezizomycotina</taxon>
        <taxon>Sordariomycetes</taxon>
        <taxon>Sordariomycetidae</taxon>
        <taxon>Sordariales</taxon>
        <taxon>Lasiosphaeriaceae</taxon>
        <taxon>Bombardia</taxon>
    </lineage>
</organism>
<evidence type="ECO:0000313" key="2">
    <source>
        <dbReference type="EMBL" id="KAK0614919.1"/>
    </source>
</evidence>
<dbReference type="Proteomes" id="UP001174934">
    <property type="component" value="Unassembled WGS sequence"/>
</dbReference>